<name>A0A6C0LH88_9ZZZZ</name>
<proteinExistence type="predicted"/>
<sequence>MTITTYLSSNGNLTSESDYKIVLESYFNPKTNLTDNTLWKRIGTRIRTSQVRMCHSMIPKGFLEQETLDDAFVILILSMKTPTRTHPKKHTMIGFAVLDYDSDYPKEIYLNALCGNTDVRNKVEQKVSAGKILMTQIEWMARQLGFTILKLSALGYVINYYRRIGFRHIEHCKTGKKGIARKSSKRNKSGDIIQDESVKEYDKTILKNAEIFYKNRFASDDELEEVYLIEVAKSSNFLGTKKEKMQYMMARLNELFSARDILFRIEDNKIIALNRKGEIDKRLMKLLKLNDTGTANFIDNLRREGYAVECDETHKGKRDGVEKDSDRELIMTCDSDGYAMRKCLNKFPLPPSSTMPGEKKYNHRVVKKMVGGKKTRKSVPWKGWSKQSPNSRQRKTMKKRCGKKCFLGPNVSFPVCKKNTCKISDKGLWAAYIRAKEWGKPKRSYKGRSRPRHKKSVYTRIIRKSKKALQKRGYKVGTSTRKRNKRK</sequence>
<dbReference type="EMBL" id="MN740505">
    <property type="protein sequence ID" value="QHU30356.1"/>
    <property type="molecule type" value="Genomic_DNA"/>
</dbReference>
<evidence type="ECO:0000313" key="2">
    <source>
        <dbReference type="EMBL" id="QHU30356.1"/>
    </source>
</evidence>
<dbReference type="AlphaFoldDB" id="A0A6C0LH88"/>
<protein>
    <submittedName>
        <fullName evidence="2">Uncharacterized protein</fullName>
    </submittedName>
</protein>
<dbReference type="InterPro" id="IPR016181">
    <property type="entry name" value="Acyl_CoA_acyltransferase"/>
</dbReference>
<feature type="region of interest" description="Disordered" evidence="1">
    <location>
        <begin position="370"/>
        <end position="397"/>
    </location>
</feature>
<feature type="compositionally biased region" description="Basic residues" evidence="1">
    <location>
        <begin position="370"/>
        <end position="379"/>
    </location>
</feature>
<dbReference type="Gene3D" id="3.40.630.30">
    <property type="match status" value="1"/>
</dbReference>
<reference evidence="2" key="1">
    <citation type="journal article" date="2020" name="Nature">
        <title>Giant virus diversity and host interactions through global metagenomics.</title>
        <authorList>
            <person name="Schulz F."/>
            <person name="Roux S."/>
            <person name="Paez-Espino D."/>
            <person name="Jungbluth S."/>
            <person name="Walsh D.A."/>
            <person name="Denef V.J."/>
            <person name="McMahon K.D."/>
            <person name="Konstantinidis K.T."/>
            <person name="Eloe-Fadrosh E.A."/>
            <person name="Kyrpides N.C."/>
            <person name="Woyke T."/>
        </authorList>
    </citation>
    <scope>NUCLEOTIDE SEQUENCE</scope>
    <source>
        <strain evidence="2">GVMAG-M-3300027833-11</strain>
    </source>
</reference>
<dbReference type="SUPFAM" id="SSF55729">
    <property type="entry name" value="Acyl-CoA N-acyltransferases (Nat)"/>
    <property type="match status" value="1"/>
</dbReference>
<organism evidence="2">
    <name type="scientific">viral metagenome</name>
    <dbReference type="NCBI Taxonomy" id="1070528"/>
    <lineage>
        <taxon>unclassified sequences</taxon>
        <taxon>metagenomes</taxon>
        <taxon>organismal metagenomes</taxon>
    </lineage>
</organism>
<accession>A0A6C0LH88</accession>
<evidence type="ECO:0000256" key="1">
    <source>
        <dbReference type="SAM" id="MobiDB-lite"/>
    </source>
</evidence>
<feature type="region of interest" description="Disordered" evidence="1">
    <location>
        <begin position="464"/>
        <end position="487"/>
    </location>
</feature>